<reference evidence="17" key="1">
    <citation type="submission" date="2024-06" db="EMBL/GenBank/DDBJ databases">
        <authorList>
            <person name="Liu X."/>
            <person name="Lenzi L."/>
            <person name="Haldenby T S."/>
            <person name="Uol C."/>
        </authorList>
    </citation>
    <scope>NUCLEOTIDE SEQUENCE</scope>
</reference>
<dbReference type="GO" id="GO:0042171">
    <property type="term" value="F:lysophosphatidic acid acyltransferase activity"/>
    <property type="evidence" value="ECO:0007669"/>
    <property type="project" value="TreeGrafter"/>
</dbReference>
<feature type="domain" description="Phospholipid/glycerol acyltransferase" evidence="16">
    <location>
        <begin position="127"/>
        <end position="241"/>
    </location>
</feature>
<feature type="transmembrane region" description="Helical" evidence="15">
    <location>
        <begin position="43"/>
        <end position="72"/>
    </location>
</feature>
<dbReference type="PANTHER" id="PTHR23063:SF52">
    <property type="entry name" value="LYSOPHOSPHATIDYLCHOLINE ACYLTRANSFERASE"/>
    <property type="match status" value="1"/>
</dbReference>
<gene>
    <name evidence="17" type="ORF">CDAUBV1_LOCUS12235</name>
</gene>
<dbReference type="EMBL" id="CAXLJL010000434">
    <property type="protein sequence ID" value="CAL5137747.1"/>
    <property type="molecule type" value="Genomic_DNA"/>
</dbReference>
<feature type="region of interest" description="Disordered" evidence="14">
    <location>
        <begin position="581"/>
        <end position="604"/>
    </location>
</feature>
<keyword evidence="4" id="KW-0444">Lipid biosynthesis</keyword>
<dbReference type="GO" id="GO:0005783">
    <property type="term" value="C:endoplasmic reticulum"/>
    <property type="evidence" value="ECO:0007669"/>
    <property type="project" value="TreeGrafter"/>
</dbReference>
<organism evidence="17 18">
    <name type="scientific">Calicophoron daubneyi</name>
    <name type="common">Rumen fluke</name>
    <name type="synonym">Paramphistomum daubneyi</name>
    <dbReference type="NCBI Taxonomy" id="300641"/>
    <lineage>
        <taxon>Eukaryota</taxon>
        <taxon>Metazoa</taxon>
        <taxon>Spiralia</taxon>
        <taxon>Lophotrochozoa</taxon>
        <taxon>Platyhelminthes</taxon>
        <taxon>Trematoda</taxon>
        <taxon>Digenea</taxon>
        <taxon>Plagiorchiida</taxon>
        <taxon>Pronocephalata</taxon>
        <taxon>Paramphistomoidea</taxon>
        <taxon>Paramphistomidae</taxon>
        <taxon>Calicophoron</taxon>
    </lineage>
</organism>
<feature type="region of interest" description="Disordered" evidence="14">
    <location>
        <begin position="507"/>
        <end position="528"/>
    </location>
</feature>
<proteinExistence type="inferred from homology"/>
<feature type="transmembrane region" description="Helical" evidence="15">
    <location>
        <begin position="92"/>
        <end position="113"/>
    </location>
</feature>
<keyword evidence="10" id="KW-0594">Phospholipid biosynthesis</keyword>
<dbReference type="GO" id="GO:0008654">
    <property type="term" value="P:phospholipid biosynthetic process"/>
    <property type="evidence" value="ECO:0007669"/>
    <property type="project" value="UniProtKB-KW"/>
</dbReference>
<dbReference type="EMBL" id="CAXLJL010000434">
    <property type="protein sequence ID" value="CAL5137746.1"/>
    <property type="molecule type" value="Genomic_DNA"/>
</dbReference>
<accession>A0AAV2TMN8</accession>
<evidence type="ECO:0000256" key="7">
    <source>
        <dbReference type="ARBA" id="ARBA00022989"/>
    </source>
</evidence>
<name>A0AAV2TMN8_CALDB</name>
<dbReference type="PANTHER" id="PTHR23063">
    <property type="entry name" value="PHOSPHOLIPID ACYLTRANSFERASE"/>
    <property type="match status" value="1"/>
</dbReference>
<keyword evidence="7 15" id="KW-1133">Transmembrane helix</keyword>
<dbReference type="SUPFAM" id="SSF69593">
    <property type="entry name" value="Glycerol-3-phosphate (1)-acyltransferase"/>
    <property type="match status" value="1"/>
</dbReference>
<dbReference type="Proteomes" id="UP001497525">
    <property type="component" value="Unassembled WGS sequence"/>
</dbReference>
<keyword evidence="6 15" id="KW-0812">Transmembrane</keyword>
<evidence type="ECO:0000256" key="3">
    <source>
        <dbReference type="ARBA" id="ARBA00008655"/>
    </source>
</evidence>
<dbReference type="AlphaFoldDB" id="A0AAV2TMN8"/>
<dbReference type="InterPro" id="IPR045252">
    <property type="entry name" value="LPCAT1-like"/>
</dbReference>
<evidence type="ECO:0000256" key="8">
    <source>
        <dbReference type="ARBA" id="ARBA00023098"/>
    </source>
</evidence>
<evidence type="ECO:0000256" key="5">
    <source>
        <dbReference type="ARBA" id="ARBA00022679"/>
    </source>
</evidence>
<dbReference type="Pfam" id="PF01553">
    <property type="entry name" value="Acyltransferase"/>
    <property type="match status" value="1"/>
</dbReference>
<evidence type="ECO:0000256" key="4">
    <source>
        <dbReference type="ARBA" id="ARBA00022516"/>
    </source>
</evidence>
<keyword evidence="11" id="KW-1208">Phospholipid metabolism</keyword>
<dbReference type="GO" id="GO:0008374">
    <property type="term" value="F:O-acyltransferase activity"/>
    <property type="evidence" value="ECO:0007669"/>
    <property type="project" value="InterPro"/>
</dbReference>
<comment type="caution">
    <text evidence="17">The sequence shown here is derived from an EMBL/GenBank/DDBJ whole genome shotgun (WGS) entry which is preliminary data.</text>
</comment>
<evidence type="ECO:0000313" key="18">
    <source>
        <dbReference type="Proteomes" id="UP001497525"/>
    </source>
</evidence>
<comment type="subcellular location">
    <subcellularLocation>
        <location evidence="1">Membrane</location>
    </subcellularLocation>
</comment>
<protein>
    <recommendedName>
        <fullName evidence="16">Phospholipid/glycerol acyltransferase domain-containing protein</fullName>
    </recommendedName>
</protein>
<evidence type="ECO:0000256" key="12">
    <source>
        <dbReference type="ARBA" id="ARBA00023315"/>
    </source>
</evidence>
<evidence type="ECO:0000313" key="17">
    <source>
        <dbReference type="EMBL" id="CAL5137746.1"/>
    </source>
</evidence>
<evidence type="ECO:0000256" key="11">
    <source>
        <dbReference type="ARBA" id="ARBA00023264"/>
    </source>
</evidence>
<evidence type="ECO:0000256" key="9">
    <source>
        <dbReference type="ARBA" id="ARBA00023136"/>
    </source>
</evidence>
<comment type="pathway">
    <text evidence="2">Lipid metabolism.</text>
</comment>
<evidence type="ECO:0000256" key="13">
    <source>
        <dbReference type="ARBA" id="ARBA00025707"/>
    </source>
</evidence>
<sequence>MPFAGSGLLRPPVKWASVREDGSMEFSPFSYRCDISSANYIKVFALSVVLLPLRVVLVGTSFILALATASLITVGYGSTTSLKPDESYRRRVLLPLFILLARTVFFAAGFHYVSVKGKRASRQDAPILVLGPHSSFIDSLVVLALACDMEIPSVVATTGHANSPIGPLLKVLQPILVNRADKLSRQKTVQDICERARSPKSWPQLVVFPEGTCTNRHFLLTFRQGAFAPGVPVQPVLVRWPNKLDCITWVWDGLTVKKILWLTLSQFHTRCEVEFLPVYKPNEEEKADPQLYAENVRRTMADALQVPTCDYVYEDFCRMQLANECGLPVPEAMTLLYSLLRIIFKKPSPSPDHLCDNNDPIHHRMEELLAKARRAPRMSPIDFIDSLFPHLRLSRRETGLLDKVLRQYKQPTGLVNFRAFVLHTCMLLYGSRPREALRIAVQAFNPVEYLPLGVFEIRSRKLSPKANRQWVISSADITELLSTIFAPSSGDLAREIIDGLAASSRPRSSMLFDSDTRSPTASSDQLFDALSKQRPETLMCYARYDEKLEKRSQPLKQRIYSDFESKIGSVTSISFETSAIPTPSAHSADSTNKSDFSNSNSSVQRLEAEELTPVFRSRSRVRYLGLMNETCSAAHRRSLPTPVANEVGNALR</sequence>
<evidence type="ECO:0000256" key="6">
    <source>
        <dbReference type="ARBA" id="ARBA00022692"/>
    </source>
</evidence>
<dbReference type="CDD" id="cd07991">
    <property type="entry name" value="LPLAT_LPCAT1-like"/>
    <property type="match status" value="1"/>
</dbReference>
<comment type="pathway">
    <text evidence="13">Phospholipid metabolism.</text>
</comment>
<evidence type="ECO:0000256" key="15">
    <source>
        <dbReference type="SAM" id="Phobius"/>
    </source>
</evidence>
<dbReference type="GO" id="GO:0016020">
    <property type="term" value="C:membrane"/>
    <property type="evidence" value="ECO:0007669"/>
    <property type="project" value="UniProtKB-SubCell"/>
</dbReference>
<dbReference type="InterPro" id="IPR002123">
    <property type="entry name" value="Plipid/glycerol_acylTrfase"/>
</dbReference>
<evidence type="ECO:0000256" key="10">
    <source>
        <dbReference type="ARBA" id="ARBA00023209"/>
    </source>
</evidence>
<keyword evidence="9 15" id="KW-0472">Membrane</keyword>
<keyword evidence="5" id="KW-0808">Transferase</keyword>
<keyword evidence="12" id="KW-0012">Acyltransferase</keyword>
<dbReference type="SMART" id="SM00563">
    <property type="entry name" value="PlsC"/>
    <property type="match status" value="1"/>
</dbReference>
<keyword evidence="8" id="KW-0443">Lipid metabolism</keyword>
<comment type="similarity">
    <text evidence="3">Belongs to the 1-acyl-sn-glycerol-3-phosphate acyltransferase family.</text>
</comment>
<evidence type="ECO:0000256" key="1">
    <source>
        <dbReference type="ARBA" id="ARBA00004370"/>
    </source>
</evidence>
<evidence type="ECO:0000256" key="2">
    <source>
        <dbReference type="ARBA" id="ARBA00005189"/>
    </source>
</evidence>
<evidence type="ECO:0000259" key="16">
    <source>
        <dbReference type="SMART" id="SM00563"/>
    </source>
</evidence>
<evidence type="ECO:0000256" key="14">
    <source>
        <dbReference type="SAM" id="MobiDB-lite"/>
    </source>
</evidence>